<accession>A0A9D3N5V4</accession>
<dbReference type="AlphaFoldDB" id="A0A9D3N5V4"/>
<dbReference type="Proteomes" id="UP000824219">
    <property type="component" value="Linkage Group LG27"/>
</dbReference>
<feature type="compositionally biased region" description="Polar residues" evidence="1">
    <location>
        <begin position="88"/>
        <end position="103"/>
    </location>
</feature>
<feature type="region of interest" description="Disordered" evidence="1">
    <location>
        <begin position="1"/>
        <end position="103"/>
    </location>
</feature>
<evidence type="ECO:0000313" key="3">
    <source>
        <dbReference type="Proteomes" id="UP000824219"/>
    </source>
</evidence>
<protein>
    <submittedName>
        <fullName evidence="2">Uncharacterized protein</fullName>
    </submittedName>
</protein>
<reference evidence="2 3" key="1">
    <citation type="submission" date="2021-06" db="EMBL/GenBank/DDBJ databases">
        <title>Chromosome-level genome assembly of the red-tail catfish (Hemibagrus wyckioides).</title>
        <authorList>
            <person name="Shao F."/>
        </authorList>
    </citation>
    <scope>NUCLEOTIDE SEQUENCE [LARGE SCALE GENOMIC DNA]</scope>
    <source>
        <strain evidence="2">EC202008001</strain>
        <tissue evidence="2">Blood</tissue>
    </source>
</reference>
<evidence type="ECO:0000313" key="2">
    <source>
        <dbReference type="EMBL" id="KAG7315388.1"/>
    </source>
</evidence>
<keyword evidence="3" id="KW-1185">Reference proteome</keyword>
<proteinExistence type="predicted"/>
<dbReference type="EMBL" id="JAHKSW010000027">
    <property type="protein sequence ID" value="KAG7315388.1"/>
    <property type="molecule type" value="Genomic_DNA"/>
</dbReference>
<name>A0A9D3N5V4_9TELE</name>
<evidence type="ECO:0000256" key="1">
    <source>
        <dbReference type="SAM" id="MobiDB-lite"/>
    </source>
</evidence>
<comment type="caution">
    <text evidence="2">The sequence shown here is derived from an EMBL/GenBank/DDBJ whole genome shotgun (WGS) entry which is preliminary data.</text>
</comment>
<feature type="compositionally biased region" description="Polar residues" evidence="1">
    <location>
        <begin position="1"/>
        <end position="14"/>
    </location>
</feature>
<gene>
    <name evidence="2" type="ORF">KOW79_021476</name>
</gene>
<feature type="compositionally biased region" description="Basic and acidic residues" evidence="1">
    <location>
        <begin position="40"/>
        <end position="66"/>
    </location>
</feature>
<sequence>MLGTKTITLETTLSPYPRVEQSTEGRKRKGTRPATSSAGTEDRQRSPHNREAERSRQILERQEKQSRVTTSSAGNKVRQRPPHEPGSGATSPQEQMQSDAHYN</sequence>
<organism evidence="2 3">
    <name type="scientific">Hemibagrus wyckioides</name>
    <dbReference type="NCBI Taxonomy" id="337641"/>
    <lineage>
        <taxon>Eukaryota</taxon>
        <taxon>Metazoa</taxon>
        <taxon>Chordata</taxon>
        <taxon>Craniata</taxon>
        <taxon>Vertebrata</taxon>
        <taxon>Euteleostomi</taxon>
        <taxon>Actinopterygii</taxon>
        <taxon>Neopterygii</taxon>
        <taxon>Teleostei</taxon>
        <taxon>Ostariophysi</taxon>
        <taxon>Siluriformes</taxon>
        <taxon>Bagridae</taxon>
        <taxon>Hemibagrus</taxon>
    </lineage>
</organism>